<dbReference type="InterPro" id="IPR001117">
    <property type="entry name" value="Cu-oxidase_2nd"/>
</dbReference>
<dbReference type="Gene3D" id="3.30.200.20">
    <property type="entry name" value="Phosphorylase Kinase, domain 1"/>
    <property type="match status" value="1"/>
</dbReference>
<dbReference type="Pfam" id="PF07732">
    <property type="entry name" value="Cu-oxidase_3"/>
    <property type="match status" value="1"/>
</dbReference>
<dbReference type="EC" id="2.7.11.1" evidence="6"/>
<dbReference type="InterPro" id="IPR011706">
    <property type="entry name" value="Cu-oxidase_C"/>
</dbReference>
<comment type="catalytic activity">
    <reaction evidence="19">
        <text>L-threonyl-[protein] + ATP = O-phospho-L-threonyl-[protein] + ADP + H(+)</text>
        <dbReference type="Rhea" id="RHEA:46608"/>
        <dbReference type="Rhea" id="RHEA-COMP:11060"/>
        <dbReference type="Rhea" id="RHEA-COMP:11605"/>
        <dbReference type="ChEBI" id="CHEBI:15378"/>
        <dbReference type="ChEBI" id="CHEBI:30013"/>
        <dbReference type="ChEBI" id="CHEBI:30616"/>
        <dbReference type="ChEBI" id="CHEBI:61977"/>
        <dbReference type="ChEBI" id="CHEBI:456216"/>
        <dbReference type="EC" id="2.7.11.1"/>
    </reaction>
</comment>
<dbReference type="PANTHER" id="PTHR11516">
    <property type="entry name" value="PYRUVATE DEHYDROGENASE E1 COMPONENT, ALPHA SUBUNIT BACTERIAL AND ORGANELLAR"/>
    <property type="match status" value="1"/>
</dbReference>
<keyword evidence="10" id="KW-0479">Metal-binding</keyword>
<dbReference type="InterPro" id="IPR017760">
    <property type="entry name" value="L-ascorbate_oxidase_pln"/>
</dbReference>
<dbReference type="InterPro" id="IPR033138">
    <property type="entry name" value="Cu_oxidase_CS"/>
</dbReference>
<dbReference type="FunFam" id="2.60.40.420:FF:000059">
    <property type="entry name" value="L-ascorbate oxidase"/>
    <property type="match status" value="1"/>
</dbReference>
<name>A0A8S0TD70_OLEEU</name>
<evidence type="ECO:0000256" key="5">
    <source>
        <dbReference type="ARBA" id="ARBA00012301"/>
    </source>
</evidence>
<evidence type="ECO:0000256" key="7">
    <source>
        <dbReference type="ARBA" id="ARBA00022095"/>
    </source>
</evidence>
<dbReference type="CDD" id="cd02000">
    <property type="entry name" value="TPP_E1_PDC_ADC_BCADC"/>
    <property type="match status" value="1"/>
</dbReference>
<dbReference type="GO" id="GO:0004674">
    <property type="term" value="F:protein serine/threonine kinase activity"/>
    <property type="evidence" value="ECO:0007669"/>
    <property type="project" value="UniProtKB-KW"/>
</dbReference>
<dbReference type="InterPro" id="IPR050642">
    <property type="entry name" value="PDH_E1_Alpha_Subunit"/>
</dbReference>
<keyword evidence="14" id="KW-0560">Oxidoreductase</keyword>
<dbReference type="SMART" id="SM00220">
    <property type="entry name" value="S_TKc"/>
    <property type="match status" value="1"/>
</dbReference>
<keyword evidence="12" id="KW-0418">Kinase</keyword>
<accession>A0A8S0TD70</accession>
<dbReference type="CDD" id="cd13845">
    <property type="entry name" value="CuRO_1_AAO"/>
    <property type="match status" value="1"/>
</dbReference>
<dbReference type="InterPro" id="IPR001245">
    <property type="entry name" value="Ser-Thr/Tyr_kinase_cat_dom"/>
</dbReference>
<keyword evidence="18" id="KW-0325">Glycoprotein</keyword>
<dbReference type="Gene3D" id="1.10.510.10">
    <property type="entry name" value="Transferase(Phosphotransferase) domain 1"/>
    <property type="match status" value="1"/>
</dbReference>
<feature type="domain" description="Protein kinase" evidence="22">
    <location>
        <begin position="210"/>
        <end position="490"/>
    </location>
</feature>
<dbReference type="InterPro" id="IPR002355">
    <property type="entry name" value="Cu_oxidase_Cu_BS"/>
</dbReference>
<dbReference type="InterPro" id="IPR008271">
    <property type="entry name" value="Ser/Thr_kinase_AS"/>
</dbReference>
<evidence type="ECO:0000256" key="10">
    <source>
        <dbReference type="ARBA" id="ARBA00022723"/>
    </source>
</evidence>
<evidence type="ECO:0000256" key="8">
    <source>
        <dbReference type="ARBA" id="ARBA00022527"/>
    </source>
</evidence>
<keyword evidence="8" id="KW-0723">Serine/threonine-protein kinase</keyword>
<comment type="cofactor">
    <cofactor evidence="2">
        <name>thiamine diphosphate</name>
        <dbReference type="ChEBI" id="CHEBI:58937"/>
    </cofactor>
</comment>
<evidence type="ECO:0000256" key="11">
    <source>
        <dbReference type="ARBA" id="ARBA00022741"/>
    </source>
</evidence>
<evidence type="ECO:0000256" key="2">
    <source>
        <dbReference type="ARBA" id="ARBA00001964"/>
    </source>
</evidence>
<dbReference type="NCBIfam" id="TIGR03388">
    <property type="entry name" value="ascorbase"/>
    <property type="match status" value="1"/>
</dbReference>
<dbReference type="SUPFAM" id="SSF49503">
    <property type="entry name" value="Cupredoxins"/>
    <property type="match status" value="3"/>
</dbReference>
<evidence type="ECO:0000256" key="15">
    <source>
        <dbReference type="ARBA" id="ARBA00023008"/>
    </source>
</evidence>
<dbReference type="SUPFAM" id="SSF52518">
    <property type="entry name" value="Thiamin diphosphate-binding fold (THDP-binding)"/>
    <property type="match status" value="1"/>
</dbReference>
<dbReference type="InterPro" id="IPR034267">
    <property type="entry name" value="CuRO_3_AAO"/>
</dbReference>
<dbReference type="PROSITE" id="PS00108">
    <property type="entry name" value="PROTEIN_KINASE_ST"/>
    <property type="match status" value="1"/>
</dbReference>
<keyword evidence="15" id="KW-0186">Copper</keyword>
<dbReference type="InterPro" id="IPR011707">
    <property type="entry name" value="Cu-oxidase-like_N"/>
</dbReference>
<comment type="similarity">
    <text evidence="3">Belongs to the multicopper oxidase family.</text>
</comment>
<dbReference type="Gene3D" id="3.40.50.970">
    <property type="match status" value="1"/>
</dbReference>
<keyword evidence="13" id="KW-0067">ATP-binding</keyword>
<dbReference type="PROSITE" id="PS00079">
    <property type="entry name" value="MULTICOPPER_OXIDASE1"/>
    <property type="match status" value="1"/>
</dbReference>
<evidence type="ECO:0000259" key="22">
    <source>
        <dbReference type="PROSITE" id="PS50011"/>
    </source>
</evidence>
<dbReference type="InterPro" id="IPR034259">
    <property type="entry name" value="CuRO_1_AAO"/>
</dbReference>
<proteinExistence type="inferred from homology"/>
<dbReference type="GO" id="GO:0005524">
    <property type="term" value="F:ATP binding"/>
    <property type="evidence" value="ECO:0007669"/>
    <property type="project" value="UniProtKB-KW"/>
</dbReference>
<gene>
    <name evidence="23" type="ORF">OLEA9_A064234</name>
</gene>
<evidence type="ECO:0000256" key="9">
    <source>
        <dbReference type="ARBA" id="ARBA00022679"/>
    </source>
</evidence>
<dbReference type="FunFam" id="2.60.40.420:FF:000058">
    <property type="entry name" value="L-ascorbate oxidase"/>
    <property type="match status" value="1"/>
</dbReference>
<dbReference type="GO" id="GO:0004739">
    <property type="term" value="F:pyruvate dehydrogenase (acetyl-transferring) activity"/>
    <property type="evidence" value="ECO:0007669"/>
    <property type="project" value="TreeGrafter"/>
</dbReference>
<dbReference type="Gene3D" id="2.60.40.420">
    <property type="entry name" value="Cupredoxins - blue copper proteins"/>
    <property type="match status" value="3"/>
</dbReference>
<evidence type="ECO:0000256" key="20">
    <source>
        <dbReference type="ARBA" id="ARBA00048679"/>
    </source>
</evidence>
<protein>
    <recommendedName>
        <fullName evidence="7">L-ascorbate oxidase</fullName>
        <ecNumber evidence="5">1.10.3.3</ecNumber>
        <ecNumber evidence="6">2.7.11.1</ecNumber>
    </recommendedName>
</protein>
<comment type="caution">
    <text evidence="23">The sequence shown here is derived from an EMBL/GenBank/DDBJ whole genome shotgun (WGS) entry which is preliminary data.</text>
</comment>
<dbReference type="Proteomes" id="UP000594638">
    <property type="component" value="Unassembled WGS sequence"/>
</dbReference>
<evidence type="ECO:0000256" key="1">
    <source>
        <dbReference type="ARBA" id="ARBA00001935"/>
    </source>
</evidence>
<evidence type="ECO:0000313" key="24">
    <source>
        <dbReference type="Proteomes" id="UP000594638"/>
    </source>
</evidence>
<sequence length="1022" mass="114253">MVLGRSFEDMCAQMYYRGKMFGSVHLYNGQEAVSTGFIKLLGNRDCVVSTYRDHVHALSKGVPARAVMSELFGKTTGCCRGQGGSMHMFSKEHNVLGGFAFIGEGIPAATGAAFTSKYRREVMKEDCDDVTLAFFGDGTCNNGQFYECLNMAALWKLPIVFIVENNLWAIGMSHLRATSDPQIWKKGPAFGMPGVHVDGMDVLKVREVAKEAITRARRGEGPTLVECEKYRFRGHSLADPDELRDPGKYSILLLFFSFFSIAFLSRTKVNCLGLLCHENLVKLIGYCSESESRLLVYEFMTKGSLENHLFRKGRQLMAWPTRMRIAIDVTRGLSFLHSLDANVIYRDLKASNILLDSDFNAKLSDFGLEREGPSGDRTHVSTRVVGTRVHLTPKNDVYTFGVVLLELLSGKQATGDGNAGGADETLVDWAKLFLTDSRKVLRIMDSRLGGQYSKKEAQAIAAIALRCLSTDPKNRPAMTESAVGVKSRHFKWDVEYMHWSPDGVEHIVMGINGQFPGPTIRARAGDTIHVELTNKLHTEGVVIHWHGIRQFGTPWADGTASISQCAINPGETFVYRFKADKAGTYFYHGHYGMQRSAGLYGSLIVEVAEGEKEPFQYDGEFNLLLSDWWHKSAHEQEVDLSSQPIRWVGEPQTLLINGRGQYNCSLAARFGNSSVSLCKLRGNEQFAPQILHVHPNKTYRLRIASSTSLASLNLAIGNHKMVVVEADGNYVQPLTVDNLDIYSGESYSVLFTTDQDPSKNYWISVSVRGREPQTPQGLTILNYYPTTVSRLPPSPPPVAPRWDDYEYSRAFSNKILALEGSPKPPAKHDRRIILLNTQNLIDGYTKWAINNISLVLPSTPYLGSIRYNISKAFDRNMPPDHFGHDYDIMNPAPNNNSMYGSGNANMLKPNNSDIHPWHLHGHDFWVLGHGEGKFTEKDEEKFNLKNPPLRNTAVVFPYGWTALRFVADNPGAWAFHCHIEPHLHMGMGVVFAEGVQQVKKIPNQALACGLTKKMFMMKDEHN</sequence>
<evidence type="ECO:0000256" key="6">
    <source>
        <dbReference type="ARBA" id="ARBA00012513"/>
    </source>
</evidence>
<keyword evidence="17" id="KW-1015">Disulfide bond</keyword>
<dbReference type="CDD" id="cd13893">
    <property type="entry name" value="CuRO_3_AAO"/>
    <property type="match status" value="1"/>
</dbReference>
<evidence type="ECO:0000256" key="21">
    <source>
        <dbReference type="ARBA" id="ARBA00048908"/>
    </source>
</evidence>
<evidence type="ECO:0000256" key="18">
    <source>
        <dbReference type="ARBA" id="ARBA00023180"/>
    </source>
</evidence>
<evidence type="ECO:0000256" key="13">
    <source>
        <dbReference type="ARBA" id="ARBA00022840"/>
    </source>
</evidence>
<evidence type="ECO:0000256" key="12">
    <source>
        <dbReference type="ARBA" id="ARBA00022777"/>
    </source>
</evidence>
<dbReference type="GO" id="GO:0005576">
    <property type="term" value="C:extracellular region"/>
    <property type="evidence" value="ECO:0007669"/>
    <property type="project" value="InterPro"/>
</dbReference>
<dbReference type="Pfam" id="PF07731">
    <property type="entry name" value="Cu-oxidase_2"/>
    <property type="match status" value="1"/>
</dbReference>
<evidence type="ECO:0000256" key="3">
    <source>
        <dbReference type="ARBA" id="ARBA00010609"/>
    </source>
</evidence>
<dbReference type="EC" id="1.10.3.3" evidence="5"/>
<comment type="catalytic activity">
    <reaction evidence="20">
        <text>L-seryl-[protein] + ATP = O-phospho-L-seryl-[protein] + ADP + H(+)</text>
        <dbReference type="Rhea" id="RHEA:17989"/>
        <dbReference type="Rhea" id="RHEA-COMP:9863"/>
        <dbReference type="Rhea" id="RHEA-COMP:11604"/>
        <dbReference type="ChEBI" id="CHEBI:15378"/>
        <dbReference type="ChEBI" id="CHEBI:29999"/>
        <dbReference type="ChEBI" id="CHEBI:30616"/>
        <dbReference type="ChEBI" id="CHEBI:83421"/>
        <dbReference type="ChEBI" id="CHEBI:456216"/>
        <dbReference type="EC" id="2.7.11.1"/>
    </reaction>
</comment>
<dbReference type="InterPro" id="IPR029061">
    <property type="entry name" value="THDP-binding"/>
</dbReference>
<dbReference type="SUPFAM" id="SSF56112">
    <property type="entry name" value="Protein kinase-like (PK-like)"/>
    <property type="match status" value="1"/>
</dbReference>
<organism evidence="23 24">
    <name type="scientific">Olea europaea subsp. europaea</name>
    <dbReference type="NCBI Taxonomy" id="158383"/>
    <lineage>
        <taxon>Eukaryota</taxon>
        <taxon>Viridiplantae</taxon>
        <taxon>Streptophyta</taxon>
        <taxon>Embryophyta</taxon>
        <taxon>Tracheophyta</taxon>
        <taxon>Spermatophyta</taxon>
        <taxon>Magnoliopsida</taxon>
        <taxon>eudicotyledons</taxon>
        <taxon>Gunneridae</taxon>
        <taxon>Pentapetalae</taxon>
        <taxon>asterids</taxon>
        <taxon>lamiids</taxon>
        <taxon>Lamiales</taxon>
        <taxon>Oleaceae</taxon>
        <taxon>Oleeae</taxon>
        <taxon>Olea</taxon>
    </lineage>
</organism>
<keyword evidence="11" id="KW-0547">Nucleotide-binding</keyword>
<comment type="cofactor">
    <cofactor evidence="1">
        <name>Cu cation</name>
        <dbReference type="ChEBI" id="CHEBI:23378"/>
    </cofactor>
</comment>
<evidence type="ECO:0000256" key="4">
    <source>
        <dbReference type="ARBA" id="ARBA00011473"/>
    </source>
</evidence>
<dbReference type="InterPro" id="IPR000719">
    <property type="entry name" value="Prot_kinase_dom"/>
</dbReference>
<dbReference type="InterPro" id="IPR011009">
    <property type="entry name" value="Kinase-like_dom_sf"/>
</dbReference>
<dbReference type="EMBL" id="CACTIH010005816">
    <property type="protein sequence ID" value="CAA3002192.1"/>
    <property type="molecule type" value="Genomic_DNA"/>
</dbReference>
<evidence type="ECO:0000313" key="23">
    <source>
        <dbReference type="EMBL" id="CAA3002192.1"/>
    </source>
</evidence>
<keyword evidence="24" id="KW-1185">Reference proteome</keyword>
<keyword evidence="9" id="KW-0808">Transferase</keyword>
<dbReference type="Gramene" id="OE9A064234T1">
    <property type="protein sequence ID" value="OE9A064234C1"/>
    <property type="gene ID" value="OE9A064234"/>
</dbReference>
<evidence type="ECO:0000256" key="16">
    <source>
        <dbReference type="ARBA" id="ARBA00023052"/>
    </source>
</evidence>
<comment type="catalytic activity">
    <reaction evidence="21">
        <text>4 L-ascorbate + O2 = 4 monodehydro-L-ascorbate radical + 2 H2O</text>
        <dbReference type="Rhea" id="RHEA:30243"/>
        <dbReference type="ChEBI" id="CHEBI:15377"/>
        <dbReference type="ChEBI" id="CHEBI:15379"/>
        <dbReference type="ChEBI" id="CHEBI:38290"/>
        <dbReference type="ChEBI" id="CHEBI:59513"/>
        <dbReference type="EC" id="1.10.3.3"/>
    </reaction>
</comment>
<dbReference type="GO" id="GO:0006086">
    <property type="term" value="P:pyruvate decarboxylation to acetyl-CoA"/>
    <property type="evidence" value="ECO:0007669"/>
    <property type="project" value="TreeGrafter"/>
</dbReference>
<keyword evidence="16" id="KW-0786">Thiamine pyrophosphate</keyword>
<dbReference type="AlphaFoldDB" id="A0A8S0TD70"/>
<evidence type="ECO:0000256" key="14">
    <source>
        <dbReference type="ARBA" id="ARBA00023002"/>
    </source>
</evidence>
<dbReference type="GO" id="GO:0005507">
    <property type="term" value="F:copper ion binding"/>
    <property type="evidence" value="ECO:0007669"/>
    <property type="project" value="InterPro"/>
</dbReference>
<comment type="subunit">
    <text evidence="4">Dimer.</text>
</comment>
<evidence type="ECO:0000256" key="19">
    <source>
        <dbReference type="ARBA" id="ARBA00047899"/>
    </source>
</evidence>
<dbReference type="FunFam" id="1.10.510.10:FF:001023">
    <property type="entry name" value="Os07g0541700 protein"/>
    <property type="match status" value="1"/>
</dbReference>
<dbReference type="PROSITE" id="PS00080">
    <property type="entry name" value="MULTICOPPER_OXIDASE2"/>
    <property type="match status" value="1"/>
</dbReference>
<dbReference type="Pfam" id="PF00676">
    <property type="entry name" value="E1_dh"/>
    <property type="match status" value="1"/>
</dbReference>
<dbReference type="OrthoDB" id="2121828at2759"/>
<dbReference type="PROSITE" id="PS50011">
    <property type="entry name" value="PROTEIN_KINASE_DOM"/>
    <property type="match status" value="1"/>
</dbReference>
<dbReference type="InterPro" id="IPR001017">
    <property type="entry name" value="DH_E1"/>
</dbReference>
<evidence type="ECO:0000256" key="17">
    <source>
        <dbReference type="ARBA" id="ARBA00023157"/>
    </source>
</evidence>
<reference evidence="23 24" key="1">
    <citation type="submission" date="2019-12" db="EMBL/GenBank/DDBJ databases">
        <authorList>
            <person name="Alioto T."/>
            <person name="Alioto T."/>
            <person name="Gomez Garrido J."/>
        </authorList>
    </citation>
    <scope>NUCLEOTIDE SEQUENCE [LARGE SCALE GENOMIC DNA]</scope>
</reference>
<dbReference type="Pfam" id="PF07714">
    <property type="entry name" value="PK_Tyr_Ser-Thr"/>
    <property type="match status" value="1"/>
</dbReference>
<dbReference type="InterPro" id="IPR008972">
    <property type="entry name" value="Cupredoxin"/>
</dbReference>
<dbReference type="GO" id="GO:0008447">
    <property type="term" value="F:L-ascorbate oxidase activity"/>
    <property type="evidence" value="ECO:0007669"/>
    <property type="project" value="UniProtKB-EC"/>
</dbReference>
<dbReference type="Pfam" id="PF00394">
    <property type="entry name" value="Cu-oxidase"/>
    <property type="match status" value="1"/>
</dbReference>
<dbReference type="PANTHER" id="PTHR11516:SF60">
    <property type="entry name" value="PYRUVATE DEHYDROGENASE E1 COMPONENT SUBUNIT ALPHA"/>
    <property type="match status" value="1"/>
</dbReference>